<gene>
    <name evidence="1" type="ORF">ET33_26880</name>
</gene>
<accession>A0A081NUT8</accession>
<dbReference type="EMBL" id="JNVM01000041">
    <property type="protein sequence ID" value="KEQ22211.1"/>
    <property type="molecule type" value="Genomic_DNA"/>
</dbReference>
<reference evidence="1 2" key="1">
    <citation type="submission" date="2014-06" db="EMBL/GenBank/DDBJ databases">
        <title>Draft genome sequence of Paenibacillus sp. MSt1.</title>
        <authorList>
            <person name="Aw Y.K."/>
            <person name="Ong K.S."/>
            <person name="Gan H.M."/>
            <person name="Lee S.M."/>
        </authorList>
    </citation>
    <scope>NUCLEOTIDE SEQUENCE [LARGE SCALE GENOMIC DNA]</scope>
    <source>
        <strain evidence="1 2">MSt1</strain>
    </source>
</reference>
<evidence type="ECO:0008006" key="3">
    <source>
        <dbReference type="Google" id="ProtNLM"/>
    </source>
</evidence>
<protein>
    <recommendedName>
        <fullName evidence="3">Nitrile hydratase subunit beta</fullName>
    </recommendedName>
</protein>
<dbReference type="AlphaFoldDB" id="A0A081NUT8"/>
<keyword evidence="2" id="KW-1185">Reference proteome</keyword>
<evidence type="ECO:0000313" key="2">
    <source>
        <dbReference type="Proteomes" id="UP000028123"/>
    </source>
</evidence>
<proteinExistence type="predicted"/>
<name>A0A081NUT8_9BACL</name>
<evidence type="ECO:0000313" key="1">
    <source>
        <dbReference type="EMBL" id="KEQ22211.1"/>
    </source>
</evidence>
<organism evidence="1 2">
    <name type="scientific">Paenibacillus tyrfis</name>
    <dbReference type="NCBI Taxonomy" id="1501230"/>
    <lineage>
        <taxon>Bacteria</taxon>
        <taxon>Bacillati</taxon>
        <taxon>Bacillota</taxon>
        <taxon>Bacilli</taxon>
        <taxon>Bacillales</taxon>
        <taxon>Paenibacillaceae</taxon>
        <taxon>Paenibacillus</taxon>
    </lineage>
</organism>
<comment type="caution">
    <text evidence="1">The sequence shown here is derived from an EMBL/GenBank/DDBJ whole genome shotgun (WGS) entry which is preliminary data.</text>
</comment>
<dbReference type="OrthoDB" id="2991654at2"/>
<dbReference type="RefSeq" id="WP_051775895.1">
    <property type="nucleotide sequence ID" value="NZ_FYEP01000033.1"/>
</dbReference>
<dbReference type="Proteomes" id="UP000028123">
    <property type="component" value="Unassembled WGS sequence"/>
</dbReference>
<sequence>MSNRRISSHLDEVAWIAKLADLKEDHYRNSLLLGAILELLLEKGLLTAQELAAKIHTLEASDQSILPTSNGNRHRH</sequence>